<proteinExistence type="inferred from homology"/>
<feature type="short sequence motif" description="HXTX 1" evidence="2">
    <location>
        <begin position="42"/>
        <end position="45"/>
    </location>
</feature>
<comment type="function">
    <text evidence="2">Hydrolyzes RNA 2',3'-cyclic phosphodiester to an RNA 2'-phosphomonoester.</text>
</comment>
<comment type="caution">
    <text evidence="3">The sequence shown here is derived from an EMBL/GenBank/DDBJ whole genome shotgun (WGS) entry which is preliminary data.</text>
</comment>
<sequence length="188" mass="21274">MDATIRLFIAASLTDELGPYLKEQLRPLLDDTLRPIPLQNMHLTLFFIGNIPATEIDTIRYKVKEIAHQCEPFTLQLAAVEQGPKPTSPRLIWARFNEHPEFAKLSKKLSGALAPEEPNKLKPTPHITLARYRKNIARPEAKPPVLPEKDITLPVYAIGVWKSELASPHPIYSILESYLLGQNQTNPR</sequence>
<feature type="active site" description="Proton donor" evidence="2">
    <location>
        <position position="42"/>
    </location>
</feature>
<feature type="short sequence motif" description="HXTX 2" evidence="2">
    <location>
        <begin position="126"/>
        <end position="129"/>
    </location>
</feature>
<dbReference type="InterPro" id="IPR004175">
    <property type="entry name" value="RNA_CPDase"/>
</dbReference>
<dbReference type="Proteomes" id="UP000774935">
    <property type="component" value="Unassembled WGS sequence"/>
</dbReference>
<protein>
    <recommendedName>
        <fullName evidence="2">RNA 2',3'-cyclic phosphodiesterase</fullName>
        <shortName evidence="2">RNA 2',3'-CPDase</shortName>
        <ecNumber evidence="2">3.1.4.58</ecNumber>
    </recommendedName>
</protein>
<evidence type="ECO:0000256" key="2">
    <source>
        <dbReference type="HAMAP-Rule" id="MF_01940"/>
    </source>
</evidence>
<dbReference type="HAMAP" id="MF_01940">
    <property type="entry name" value="RNA_CPDase"/>
    <property type="match status" value="1"/>
</dbReference>
<dbReference type="PANTHER" id="PTHR35561:SF1">
    <property type="entry name" value="RNA 2',3'-CYCLIC PHOSPHODIESTERASE"/>
    <property type="match status" value="1"/>
</dbReference>
<dbReference type="PANTHER" id="PTHR35561">
    <property type="entry name" value="RNA 2',3'-CYCLIC PHOSPHODIESTERASE"/>
    <property type="match status" value="1"/>
</dbReference>
<gene>
    <name evidence="3" type="primary">thpR</name>
    <name evidence="3" type="ORF">KYK27_02095</name>
</gene>
<dbReference type="NCBIfam" id="TIGR02258">
    <property type="entry name" value="2_5_ligase"/>
    <property type="match status" value="1"/>
</dbReference>
<dbReference type="InterPro" id="IPR009097">
    <property type="entry name" value="Cyclic_Pdiesterase"/>
</dbReference>
<dbReference type="Pfam" id="PF13563">
    <property type="entry name" value="2_5_RNA_ligase2"/>
    <property type="match status" value="1"/>
</dbReference>
<accession>A0ABS6X9N2</accession>
<evidence type="ECO:0000313" key="3">
    <source>
        <dbReference type="EMBL" id="MBW3363816.1"/>
    </source>
</evidence>
<dbReference type="EMBL" id="JAHWXQ010000001">
    <property type="protein sequence ID" value="MBW3363816.1"/>
    <property type="molecule type" value="Genomic_DNA"/>
</dbReference>
<name>A0ABS6X9N2_9BACT</name>
<evidence type="ECO:0000313" key="4">
    <source>
        <dbReference type="Proteomes" id="UP000774935"/>
    </source>
</evidence>
<dbReference type="EC" id="3.1.4.58" evidence="2"/>
<dbReference type="SUPFAM" id="SSF55144">
    <property type="entry name" value="LigT-like"/>
    <property type="match status" value="1"/>
</dbReference>
<organism evidence="3 4">
    <name type="scientific">Pontibacter populi</name>
    <dbReference type="NCBI Taxonomy" id="890055"/>
    <lineage>
        <taxon>Bacteria</taxon>
        <taxon>Pseudomonadati</taxon>
        <taxon>Bacteroidota</taxon>
        <taxon>Cytophagia</taxon>
        <taxon>Cytophagales</taxon>
        <taxon>Hymenobacteraceae</taxon>
        <taxon>Pontibacter</taxon>
    </lineage>
</organism>
<keyword evidence="4" id="KW-1185">Reference proteome</keyword>
<evidence type="ECO:0000256" key="1">
    <source>
        <dbReference type="ARBA" id="ARBA00022801"/>
    </source>
</evidence>
<reference evidence="3 4" key="1">
    <citation type="submission" date="2021-07" db="EMBL/GenBank/DDBJ databases">
        <authorList>
            <person name="Kim M.K."/>
        </authorList>
    </citation>
    <scope>NUCLEOTIDE SEQUENCE [LARGE SCALE GENOMIC DNA]</scope>
    <source>
        <strain evidence="3 4">HLY7-15</strain>
    </source>
</reference>
<comment type="catalytic activity">
    <reaction evidence="2">
        <text>a 3'-end 2',3'-cyclophospho-ribonucleotide-RNA + H2O = a 3'-end 2'-phospho-ribonucleotide-RNA + H(+)</text>
        <dbReference type="Rhea" id="RHEA:11828"/>
        <dbReference type="Rhea" id="RHEA-COMP:10464"/>
        <dbReference type="Rhea" id="RHEA-COMP:17353"/>
        <dbReference type="ChEBI" id="CHEBI:15377"/>
        <dbReference type="ChEBI" id="CHEBI:15378"/>
        <dbReference type="ChEBI" id="CHEBI:83064"/>
        <dbReference type="ChEBI" id="CHEBI:173113"/>
        <dbReference type="EC" id="3.1.4.58"/>
    </reaction>
</comment>
<dbReference type="Gene3D" id="3.90.1140.10">
    <property type="entry name" value="Cyclic phosphodiesterase"/>
    <property type="match status" value="1"/>
</dbReference>
<feature type="active site" description="Proton acceptor" evidence="2">
    <location>
        <position position="126"/>
    </location>
</feature>
<keyword evidence="1 2" id="KW-0378">Hydrolase</keyword>
<comment type="similarity">
    <text evidence="2">Belongs to the 2H phosphoesterase superfamily. ThpR family.</text>
</comment>